<dbReference type="GO" id="GO:0005829">
    <property type="term" value="C:cytosol"/>
    <property type="evidence" value="ECO:0007669"/>
    <property type="project" value="TreeGrafter"/>
</dbReference>
<dbReference type="EC" id="5.4.99.27" evidence="4"/>
<dbReference type="PANTHER" id="PTHR47811:SF1">
    <property type="entry name" value="TRNA PSEUDOURIDINE SYNTHASE D"/>
    <property type="match status" value="1"/>
</dbReference>
<protein>
    <recommendedName>
        <fullName evidence="4">tRNA pseudouridine synthase D</fullName>
        <ecNumber evidence="4">5.4.99.27</ecNumber>
    </recommendedName>
    <alternativeName>
        <fullName evidence="4">tRNA pseudouridine(13) synthase</fullName>
    </alternativeName>
    <alternativeName>
        <fullName evidence="4">tRNA pseudouridylate synthase D</fullName>
    </alternativeName>
    <alternativeName>
        <fullName evidence="4">tRNA-uridine isomerase D</fullName>
    </alternativeName>
</protein>
<dbReference type="Proteomes" id="UP000671852">
    <property type="component" value="Chromosome"/>
</dbReference>
<dbReference type="InterPro" id="IPR020119">
    <property type="entry name" value="PsdUridine_synth_TruD_CS"/>
</dbReference>
<comment type="similarity">
    <text evidence="1 4">Belongs to the pseudouridine synthase TruD family.</text>
</comment>
<dbReference type="GO" id="GO:0031119">
    <property type="term" value="P:tRNA pseudouridine synthesis"/>
    <property type="evidence" value="ECO:0007669"/>
    <property type="project" value="UniProtKB-UniRule"/>
</dbReference>
<comment type="catalytic activity">
    <reaction evidence="4">
        <text>uridine(13) in tRNA = pseudouridine(13) in tRNA</text>
        <dbReference type="Rhea" id="RHEA:42540"/>
        <dbReference type="Rhea" id="RHEA-COMP:10105"/>
        <dbReference type="Rhea" id="RHEA-COMP:10106"/>
        <dbReference type="ChEBI" id="CHEBI:65314"/>
        <dbReference type="ChEBI" id="CHEBI:65315"/>
        <dbReference type="EC" id="5.4.99.27"/>
    </reaction>
</comment>
<accession>A0A975B0X0</accession>
<dbReference type="PROSITE" id="PS50984">
    <property type="entry name" value="TRUD"/>
    <property type="match status" value="1"/>
</dbReference>
<dbReference type="GO" id="GO:0160150">
    <property type="term" value="F:tRNA pseudouridine(13) synthase activity"/>
    <property type="evidence" value="ECO:0007669"/>
    <property type="project" value="UniProtKB-EC"/>
</dbReference>
<dbReference type="InterPro" id="IPR001656">
    <property type="entry name" value="PsdUridine_synth_TruD"/>
</dbReference>
<dbReference type="Pfam" id="PF01142">
    <property type="entry name" value="TruD"/>
    <property type="match status" value="2"/>
</dbReference>
<sequence length="339" mass="39259">MQRIYLEEKEPIHFKFEQNEDDFIVDEIGLDWKGSGNYTILHIKKVEMTTWDMIAEFAKYLNLNAEKIGYAGLKDKHATTTQYISIEARYEKELKRFKHPQIKILSSKRHSHAIRMGDLVGNRFTINLFEVNQIQAGQIEKLARKSEKLGLPNYFGYQRFGRDGDSIEQAKKMIAGDLHIEDAKLKKFLISIYQSVYFNEWLAERVKMSREQNGGKFLLLEGDLYIDSKGKLFTPKQPQQKDFEAKKVVPTGLLCGRGVYRSTGAAAEIEAKYDDGFLYDKGLRREAIIFPKDIEMKYTNDFDKMNIAFTLPKGSYATVFLENIASKEFKAKKVKKPKK</sequence>
<feature type="active site" description="Nucleophile" evidence="4">
    <location>
        <position position="75"/>
    </location>
</feature>
<reference evidence="6" key="1">
    <citation type="submission" date="2019-11" db="EMBL/GenBank/DDBJ databases">
        <authorList>
            <person name="Kojima H."/>
        </authorList>
    </citation>
    <scope>NUCLEOTIDE SEQUENCE</scope>
    <source>
        <strain evidence="6">H1576</strain>
    </source>
</reference>
<dbReference type="InterPro" id="IPR020103">
    <property type="entry name" value="PsdUridine_synth_cat_dom_sf"/>
</dbReference>
<dbReference type="InterPro" id="IPR043165">
    <property type="entry name" value="TruD_insert_sf"/>
</dbReference>
<evidence type="ECO:0000256" key="1">
    <source>
        <dbReference type="ARBA" id="ARBA00007953"/>
    </source>
</evidence>
<keyword evidence="2 4" id="KW-0819">tRNA processing</keyword>
<proteinExistence type="inferred from homology"/>
<dbReference type="PROSITE" id="PS01268">
    <property type="entry name" value="UPF0024"/>
    <property type="match status" value="1"/>
</dbReference>
<dbReference type="RefSeq" id="WP_207560905.1">
    <property type="nucleotide sequence ID" value="NZ_CP046072.1"/>
</dbReference>
<evidence type="ECO:0000256" key="2">
    <source>
        <dbReference type="ARBA" id="ARBA00022694"/>
    </source>
</evidence>
<dbReference type="EMBL" id="CP046072">
    <property type="protein sequence ID" value="QSZ42090.1"/>
    <property type="molecule type" value="Genomic_DNA"/>
</dbReference>
<evidence type="ECO:0000313" key="6">
    <source>
        <dbReference type="EMBL" id="QSZ42090.1"/>
    </source>
</evidence>
<evidence type="ECO:0000256" key="3">
    <source>
        <dbReference type="ARBA" id="ARBA00023235"/>
    </source>
</evidence>
<dbReference type="GO" id="GO:0003723">
    <property type="term" value="F:RNA binding"/>
    <property type="evidence" value="ECO:0007669"/>
    <property type="project" value="InterPro"/>
</dbReference>
<dbReference type="Gene3D" id="3.30.2340.10">
    <property type="entry name" value="TruD, insertion domain"/>
    <property type="match status" value="1"/>
</dbReference>
<evidence type="ECO:0000313" key="7">
    <source>
        <dbReference type="Proteomes" id="UP000671852"/>
    </source>
</evidence>
<reference evidence="6" key="2">
    <citation type="submission" date="2021-04" db="EMBL/GenBank/DDBJ databases">
        <title>Isolation and characterization of a novel species of the genus Sulfurimonas.</title>
        <authorList>
            <person name="Fukui M."/>
        </authorList>
    </citation>
    <scope>NUCLEOTIDE SEQUENCE</scope>
    <source>
        <strain evidence="6">H1576</strain>
    </source>
</reference>
<gene>
    <name evidence="4 6" type="primary">truD</name>
    <name evidence="6" type="ORF">GJV85_08190</name>
</gene>
<dbReference type="Gene3D" id="3.30.2350.20">
    <property type="entry name" value="TruD, catalytic domain"/>
    <property type="match status" value="1"/>
</dbReference>
<keyword evidence="3 4" id="KW-0413">Isomerase</keyword>
<feature type="domain" description="TRUD" evidence="5">
    <location>
        <begin position="150"/>
        <end position="308"/>
    </location>
</feature>
<dbReference type="InterPro" id="IPR042214">
    <property type="entry name" value="TruD_catalytic"/>
</dbReference>
<dbReference type="PANTHER" id="PTHR47811">
    <property type="entry name" value="TRNA PSEUDOURIDINE SYNTHASE D"/>
    <property type="match status" value="1"/>
</dbReference>
<dbReference type="AlphaFoldDB" id="A0A975B0X0"/>
<comment type="function">
    <text evidence="4">Responsible for synthesis of pseudouridine from uracil-13 in transfer RNAs.</text>
</comment>
<dbReference type="InterPro" id="IPR050170">
    <property type="entry name" value="TruD_pseudoU_synthase"/>
</dbReference>
<keyword evidence="7" id="KW-1185">Reference proteome</keyword>
<dbReference type="HAMAP" id="MF_01082">
    <property type="entry name" value="TruD"/>
    <property type="match status" value="1"/>
</dbReference>
<organism evidence="6 7">
    <name type="scientific">Sulfurimonas aquatica</name>
    <dbReference type="NCBI Taxonomy" id="2672570"/>
    <lineage>
        <taxon>Bacteria</taxon>
        <taxon>Pseudomonadati</taxon>
        <taxon>Campylobacterota</taxon>
        <taxon>Epsilonproteobacteria</taxon>
        <taxon>Campylobacterales</taxon>
        <taxon>Sulfurimonadaceae</taxon>
        <taxon>Sulfurimonas</taxon>
    </lineage>
</organism>
<dbReference type="SUPFAM" id="SSF55120">
    <property type="entry name" value="Pseudouridine synthase"/>
    <property type="match status" value="1"/>
</dbReference>
<evidence type="ECO:0000256" key="4">
    <source>
        <dbReference type="HAMAP-Rule" id="MF_01082"/>
    </source>
</evidence>
<name>A0A975B0X0_9BACT</name>
<evidence type="ECO:0000259" key="5">
    <source>
        <dbReference type="PROSITE" id="PS50984"/>
    </source>
</evidence>
<dbReference type="KEGG" id="saqt:GJV85_08190"/>
<dbReference type="InterPro" id="IPR011760">
    <property type="entry name" value="PsdUridine_synth_TruD_insert"/>
</dbReference>